<feature type="transmembrane region" description="Helical" evidence="7">
    <location>
        <begin position="42"/>
        <end position="65"/>
    </location>
</feature>
<sequence length="130" mass="14251">MNEITTNGSVKQLRRRKDGKVIAGVCSGVGHYVGIDPNILRVGLAIASLFGGLGVGIYAVAWLLIPDQGKDASIVQDLIENNKDRPVWQDTRSKVQESWSKAMNQQSKPAAPHDPYAHHPYNHPKADDKL</sequence>
<gene>
    <name evidence="9" type="ORF">Aple_095320</name>
</gene>
<dbReference type="RefSeq" id="WP_155351330.1">
    <property type="nucleotide sequence ID" value="NZ_BAAAHM010000061.1"/>
</dbReference>
<evidence type="ECO:0000256" key="2">
    <source>
        <dbReference type="ARBA" id="ARBA00022475"/>
    </source>
</evidence>
<reference evidence="9 10" key="1">
    <citation type="submission" date="2019-10" db="EMBL/GenBank/DDBJ databases">
        <title>Whole genome shotgun sequence of Acrocarpospora pleiomorpha NBRC 16267.</title>
        <authorList>
            <person name="Ichikawa N."/>
            <person name="Kimura A."/>
            <person name="Kitahashi Y."/>
            <person name="Komaki H."/>
            <person name="Oguchi A."/>
        </authorList>
    </citation>
    <scope>NUCLEOTIDE SEQUENCE [LARGE SCALE GENOMIC DNA]</scope>
    <source>
        <strain evidence="9 10">NBRC 16267</strain>
    </source>
</reference>
<dbReference type="InterPro" id="IPR007168">
    <property type="entry name" value="Phageshock_PspC_N"/>
</dbReference>
<protein>
    <recommendedName>
        <fullName evidence="8">Phage shock protein PspC N-terminal domain-containing protein</fullName>
    </recommendedName>
</protein>
<feature type="region of interest" description="Disordered" evidence="6">
    <location>
        <begin position="85"/>
        <end position="130"/>
    </location>
</feature>
<feature type="compositionally biased region" description="Polar residues" evidence="6">
    <location>
        <begin position="96"/>
        <end position="108"/>
    </location>
</feature>
<evidence type="ECO:0000256" key="4">
    <source>
        <dbReference type="ARBA" id="ARBA00022989"/>
    </source>
</evidence>
<proteinExistence type="predicted"/>
<accession>A0A5M3Y3P1</accession>
<dbReference type="GO" id="GO:0005886">
    <property type="term" value="C:plasma membrane"/>
    <property type="evidence" value="ECO:0007669"/>
    <property type="project" value="UniProtKB-SubCell"/>
</dbReference>
<keyword evidence="2" id="KW-1003">Cell membrane</keyword>
<dbReference type="Proteomes" id="UP000377595">
    <property type="component" value="Unassembled WGS sequence"/>
</dbReference>
<comment type="subcellular location">
    <subcellularLocation>
        <location evidence="1">Cell membrane</location>
        <topology evidence="1">Single-pass membrane protein</topology>
    </subcellularLocation>
</comment>
<dbReference type="OrthoDB" id="7359894at2"/>
<feature type="compositionally biased region" description="Basic and acidic residues" evidence="6">
    <location>
        <begin position="85"/>
        <end position="95"/>
    </location>
</feature>
<dbReference type="AlphaFoldDB" id="A0A5M3Y3P1"/>
<organism evidence="9 10">
    <name type="scientific">Acrocarpospora pleiomorpha</name>
    <dbReference type="NCBI Taxonomy" id="90975"/>
    <lineage>
        <taxon>Bacteria</taxon>
        <taxon>Bacillati</taxon>
        <taxon>Actinomycetota</taxon>
        <taxon>Actinomycetes</taxon>
        <taxon>Streptosporangiales</taxon>
        <taxon>Streptosporangiaceae</taxon>
        <taxon>Acrocarpospora</taxon>
    </lineage>
</organism>
<dbReference type="Pfam" id="PF04024">
    <property type="entry name" value="PspC"/>
    <property type="match status" value="1"/>
</dbReference>
<name>A0A5M3Y3P1_9ACTN</name>
<evidence type="ECO:0000313" key="9">
    <source>
        <dbReference type="EMBL" id="GES26633.1"/>
    </source>
</evidence>
<evidence type="ECO:0000256" key="6">
    <source>
        <dbReference type="SAM" id="MobiDB-lite"/>
    </source>
</evidence>
<dbReference type="PANTHER" id="PTHR33885:SF3">
    <property type="entry name" value="PHAGE SHOCK PROTEIN C"/>
    <property type="match status" value="1"/>
</dbReference>
<evidence type="ECO:0000256" key="3">
    <source>
        <dbReference type="ARBA" id="ARBA00022692"/>
    </source>
</evidence>
<dbReference type="EMBL" id="BLAF01000092">
    <property type="protein sequence ID" value="GES26633.1"/>
    <property type="molecule type" value="Genomic_DNA"/>
</dbReference>
<evidence type="ECO:0000313" key="10">
    <source>
        <dbReference type="Proteomes" id="UP000377595"/>
    </source>
</evidence>
<evidence type="ECO:0000256" key="5">
    <source>
        <dbReference type="ARBA" id="ARBA00023136"/>
    </source>
</evidence>
<keyword evidence="5 7" id="KW-0472">Membrane</keyword>
<evidence type="ECO:0000256" key="7">
    <source>
        <dbReference type="SAM" id="Phobius"/>
    </source>
</evidence>
<keyword evidence="10" id="KW-1185">Reference proteome</keyword>
<comment type="caution">
    <text evidence="9">The sequence shown here is derived from an EMBL/GenBank/DDBJ whole genome shotgun (WGS) entry which is preliminary data.</text>
</comment>
<keyword evidence="4 7" id="KW-1133">Transmembrane helix</keyword>
<keyword evidence="3 7" id="KW-0812">Transmembrane</keyword>
<dbReference type="PANTHER" id="PTHR33885">
    <property type="entry name" value="PHAGE SHOCK PROTEIN C"/>
    <property type="match status" value="1"/>
</dbReference>
<dbReference type="InterPro" id="IPR052027">
    <property type="entry name" value="PspC"/>
</dbReference>
<evidence type="ECO:0000259" key="8">
    <source>
        <dbReference type="Pfam" id="PF04024"/>
    </source>
</evidence>
<evidence type="ECO:0000256" key="1">
    <source>
        <dbReference type="ARBA" id="ARBA00004162"/>
    </source>
</evidence>
<feature type="domain" description="Phage shock protein PspC N-terminal" evidence="8">
    <location>
        <begin position="11"/>
        <end position="67"/>
    </location>
</feature>